<reference evidence="1" key="1">
    <citation type="journal article" date="2015" name="Nature">
        <title>Complex archaea that bridge the gap between prokaryotes and eukaryotes.</title>
        <authorList>
            <person name="Spang A."/>
            <person name="Saw J.H."/>
            <person name="Jorgensen S.L."/>
            <person name="Zaremba-Niedzwiedzka K."/>
            <person name="Martijn J."/>
            <person name="Lind A.E."/>
            <person name="van Eijk R."/>
            <person name="Schleper C."/>
            <person name="Guy L."/>
            <person name="Ettema T.J."/>
        </authorList>
    </citation>
    <scope>NUCLEOTIDE SEQUENCE</scope>
</reference>
<evidence type="ECO:0000313" key="1">
    <source>
        <dbReference type="EMBL" id="KKN21656.1"/>
    </source>
</evidence>
<comment type="caution">
    <text evidence="1">The sequence shown here is derived from an EMBL/GenBank/DDBJ whole genome shotgun (WGS) entry which is preliminary data.</text>
</comment>
<gene>
    <name evidence="1" type="ORF">LCGC14_0923130</name>
</gene>
<proteinExistence type="predicted"/>
<name>A0A0F9R8V7_9ZZZZ</name>
<accession>A0A0F9R8V7</accession>
<organism evidence="1">
    <name type="scientific">marine sediment metagenome</name>
    <dbReference type="NCBI Taxonomy" id="412755"/>
    <lineage>
        <taxon>unclassified sequences</taxon>
        <taxon>metagenomes</taxon>
        <taxon>ecological metagenomes</taxon>
    </lineage>
</organism>
<dbReference type="AlphaFoldDB" id="A0A0F9R8V7"/>
<sequence length="96" mass="11213">MRDNAAIMIRIAHDQITTWLKTISSHYDKRQRNNFMELIFMELKKADPVFANLELLSQELQLREPFTFRQSVSGILGFLEKKGKVTENKNNEIGSK</sequence>
<dbReference type="EMBL" id="LAZR01003129">
    <property type="protein sequence ID" value="KKN21656.1"/>
    <property type="molecule type" value="Genomic_DNA"/>
</dbReference>
<protein>
    <submittedName>
        <fullName evidence="1">Uncharacterized protein</fullName>
    </submittedName>
</protein>